<dbReference type="InterPro" id="IPR013785">
    <property type="entry name" value="Aldolase_TIM"/>
</dbReference>
<dbReference type="EMBL" id="FSRU01000001">
    <property type="protein sequence ID" value="SIO28734.1"/>
    <property type="molecule type" value="Genomic_DNA"/>
</dbReference>
<dbReference type="SMART" id="SM01130">
    <property type="entry name" value="DHDPS"/>
    <property type="match status" value="1"/>
</dbReference>
<evidence type="ECO:0000313" key="3">
    <source>
        <dbReference type="EMBL" id="SIO28734.1"/>
    </source>
</evidence>
<dbReference type="SUPFAM" id="SSF51569">
    <property type="entry name" value="Aldolase"/>
    <property type="match status" value="1"/>
</dbReference>
<evidence type="ECO:0000256" key="1">
    <source>
        <dbReference type="ARBA" id="ARBA00007592"/>
    </source>
</evidence>
<dbReference type="PANTHER" id="PTHR12128">
    <property type="entry name" value="DIHYDRODIPICOLINATE SYNTHASE"/>
    <property type="match status" value="1"/>
</dbReference>
<dbReference type="OrthoDB" id="199953at2"/>
<dbReference type="AlphaFoldDB" id="A0A1N6I9Q1"/>
<name>A0A1N6I9Q1_9BURK</name>
<accession>A0A1N6I9Q1</accession>
<gene>
    <name evidence="3" type="ORF">SAMN05444165_1963</name>
</gene>
<dbReference type="Gene3D" id="3.20.20.70">
    <property type="entry name" value="Aldolase class I"/>
    <property type="match status" value="1"/>
</dbReference>
<dbReference type="Pfam" id="PF00701">
    <property type="entry name" value="DHDPS"/>
    <property type="match status" value="1"/>
</dbReference>
<dbReference type="RefSeq" id="WP_074295471.1">
    <property type="nucleotide sequence ID" value="NZ_FSRU01000001.1"/>
</dbReference>
<reference evidence="3 4" key="1">
    <citation type="submission" date="2016-11" db="EMBL/GenBank/DDBJ databases">
        <authorList>
            <person name="Jaros S."/>
            <person name="Januszkiewicz K."/>
            <person name="Wedrychowicz H."/>
        </authorList>
    </citation>
    <scope>NUCLEOTIDE SEQUENCE [LARGE SCALE GENOMIC DNA]</scope>
    <source>
        <strain evidence="3 4">GAS95</strain>
    </source>
</reference>
<dbReference type="PANTHER" id="PTHR12128:SF66">
    <property type="entry name" value="4-HYDROXY-2-OXOGLUTARATE ALDOLASE, MITOCHONDRIAL"/>
    <property type="match status" value="1"/>
</dbReference>
<keyword evidence="2" id="KW-0456">Lyase</keyword>
<dbReference type="InterPro" id="IPR002220">
    <property type="entry name" value="DapA-like"/>
</dbReference>
<dbReference type="CDD" id="cd00408">
    <property type="entry name" value="DHDPS-like"/>
    <property type="match status" value="1"/>
</dbReference>
<protein>
    <submittedName>
        <fullName evidence="3">4-hydroxy-tetrahydrodipicolinate synthase</fullName>
    </submittedName>
</protein>
<keyword evidence="4" id="KW-1185">Reference proteome</keyword>
<comment type="similarity">
    <text evidence="1">Belongs to the DapA family.</text>
</comment>
<dbReference type="GO" id="GO:0008840">
    <property type="term" value="F:4-hydroxy-tetrahydrodipicolinate synthase activity"/>
    <property type="evidence" value="ECO:0007669"/>
    <property type="project" value="TreeGrafter"/>
</dbReference>
<proteinExistence type="inferred from homology"/>
<organism evidence="3 4">
    <name type="scientific">Paraburkholderia phenazinium</name>
    <dbReference type="NCBI Taxonomy" id="60549"/>
    <lineage>
        <taxon>Bacteria</taxon>
        <taxon>Pseudomonadati</taxon>
        <taxon>Pseudomonadota</taxon>
        <taxon>Betaproteobacteria</taxon>
        <taxon>Burkholderiales</taxon>
        <taxon>Burkholderiaceae</taxon>
        <taxon>Paraburkholderia</taxon>
    </lineage>
</organism>
<sequence>MHPLARRYYTALVLPTNSDFTIDEGGLRRLTRYFMQPGFREVGGLIVNPEAGEIFYLDRAEKRRAIEIVLDEANGEIPVFAGLYGSSTSDLLNVTRDAKAMGVDGIFVIPPGGAMDITYSWDANKYPEVWLDQIKEQDAAVDLPILTHPVAPPSPKFGVGLPLEPTLKICREVPNIIGWKMTYSYDGYRVIARALREQTSVGIMGAPAHFFHEAQATGQMDGTVSGCWCYAMEPMLEHLDAWKRGDLEQARQIWDSGLAALHEYIFSEWGRVHVRYKVASWLRGLTSHPRMRPPMPEPRQEEISTIRQLLTALNLPLVGDVKARQSA</sequence>
<evidence type="ECO:0000313" key="4">
    <source>
        <dbReference type="Proteomes" id="UP000185151"/>
    </source>
</evidence>
<dbReference type="Proteomes" id="UP000185151">
    <property type="component" value="Unassembled WGS sequence"/>
</dbReference>
<evidence type="ECO:0000256" key="2">
    <source>
        <dbReference type="ARBA" id="ARBA00023239"/>
    </source>
</evidence>